<reference evidence="1" key="1">
    <citation type="submission" date="2021-03" db="EMBL/GenBank/DDBJ databases">
        <authorList>
            <person name="Bekaert M."/>
        </authorList>
    </citation>
    <scope>NUCLEOTIDE SEQUENCE</scope>
</reference>
<keyword evidence="2" id="KW-1185">Reference proteome</keyword>
<dbReference type="AlphaFoldDB" id="A0A8S3UGG7"/>
<dbReference type="OrthoDB" id="6109962at2759"/>
<protein>
    <submittedName>
        <fullName evidence="1">Uncharacterized protein</fullName>
    </submittedName>
</protein>
<name>A0A8S3UGG7_MYTED</name>
<gene>
    <name evidence="1" type="ORF">MEDL_56923</name>
</gene>
<evidence type="ECO:0000313" key="1">
    <source>
        <dbReference type="EMBL" id="CAG2244897.1"/>
    </source>
</evidence>
<dbReference type="Proteomes" id="UP000683360">
    <property type="component" value="Unassembled WGS sequence"/>
</dbReference>
<organism evidence="1 2">
    <name type="scientific">Mytilus edulis</name>
    <name type="common">Blue mussel</name>
    <dbReference type="NCBI Taxonomy" id="6550"/>
    <lineage>
        <taxon>Eukaryota</taxon>
        <taxon>Metazoa</taxon>
        <taxon>Spiralia</taxon>
        <taxon>Lophotrochozoa</taxon>
        <taxon>Mollusca</taxon>
        <taxon>Bivalvia</taxon>
        <taxon>Autobranchia</taxon>
        <taxon>Pteriomorphia</taxon>
        <taxon>Mytilida</taxon>
        <taxon>Mytiloidea</taxon>
        <taxon>Mytilidae</taxon>
        <taxon>Mytilinae</taxon>
        <taxon>Mytilus</taxon>
    </lineage>
</organism>
<accession>A0A8S3UGG7</accession>
<sequence length="312" mass="35391">MTEDQKKEAKRVAHVKKQNTIADCISSDMNTCQAVVKPDCSKASCKNQLLHTSALIQTELGKRLISNYLARNLQNLDIKSDIIVDIDSELVLNTSCLHTEGDCSCPYKSYSTPIRGTFSKVDGFLHQQLLHHIKQRKGEAEMSQVDWLDDMKMNFYLSLFWQRDESGSFKNKVYVLLQKQKSELYDITGIIELLESRFSRKSICTIAISLCLGGNDFIPKYQGISHEKWLSVIIDTPGALQNLVHLSNEPALEKPTGILSEDLYLEIVKRLYCPQNINSELLSLDEVQQISIKPPGKPIRHPKLWMPPKSAL</sequence>
<dbReference type="EMBL" id="CAJPWZ010002750">
    <property type="protein sequence ID" value="CAG2244897.1"/>
    <property type="molecule type" value="Genomic_DNA"/>
</dbReference>
<evidence type="ECO:0000313" key="2">
    <source>
        <dbReference type="Proteomes" id="UP000683360"/>
    </source>
</evidence>
<proteinExistence type="predicted"/>
<comment type="caution">
    <text evidence="1">The sequence shown here is derived from an EMBL/GenBank/DDBJ whole genome shotgun (WGS) entry which is preliminary data.</text>
</comment>